<name>A0A5B0QHM4_PUCGR</name>
<accession>A0A5B0QHM4</accession>
<reference evidence="1 2" key="1">
    <citation type="submission" date="2019-05" db="EMBL/GenBank/DDBJ databases">
        <title>Emergence of the Ug99 lineage of the wheat stem rust pathogen through somatic hybridization.</title>
        <authorList>
            <person name="Li F."/>
            <person name="Upadhyaya N.M."/>
            <person name="Sperschneider J."/>
            <person name="Matny O."/>
            <person name="Nguyen-Phuc H."/>
            <person name="Mago R."/>
            <person name="Raley C."/>
            <person name="Miller M.E."/>
            <person name="Silverstein K.A.T."/>
            <person name="Henningsen E."/>
            <person name="Hirsch C.D."/>
            <person name="Visser B."/>
            <person name="Pretorius Z.A."/>
            <person name="Steffenson B.J."/>
            <person name="Schwessinger B."/>
            <person name="Dodds P.N."/>
            <person name="Figueroa M."/>
        </authorList>
    </citation>
    <scope>NUCLEOTIDE SEQUENCE [LARGE SCALE GENOMIC DNA]</scope>
    <source>
        <strain evidence="1 2">Ug99</strain>
    </source>
</reference>
<sequence>MVGIQSHGYVPSGFRVPEADVLSSSLPARIVVPTKKSTKSLLLGWPTPPPPRLTKSDNLAPVILRLHHLEPVIIHLHHQFLSAHHTPVGLITPIGRITPHLASSPIGIVTHQPHHTSSPS</sequence>
<evidence type="ECO:0000313" key="1">
    <source>
        <dbReference type="EMBL" id="KAA1112454.1"/>
    </source>
</evidence>
<dbReference type="EMBL" id="VDEP01000277">
    <property type="protein sequence ID" value="KAA1112454.1"/>
    <property type="molecule type" value="Genomic_DNA"/>
</dbReference>
<gene>
    <name evidence="1" type="ORF">PGTUg99_012542</name>
</gene>
<proteinExistence type="predicted"/>
<dbReference type="Proteomes" id="UP000325313">
    <property type="component" value="Unassembled WGS sequence"/>
</dbReference>
<comment type="caution">
    <text evidence="1">The sequence shown here is derived from an EMBL/GenBank/DDBJ whole genome shotgun (WGS) entry which is preliminary data.</text>
</comment>
<organism evidence="1 2">
    <name type="scientific">Puccinia graminis f. sp. tritici</name>
    <dbReference type="NCBI Taxonomy" id="56615"/>
    <lineage>
        <taxon>Eukaryota</taxon>
        <taxon>Fungi</taxon>
        <taxon>Dikarya</taxon>
        <taxon>Basidiomycota</taxon>
        <taxon>Pucciniomycotina</taxon>
        <taxon>Pucciniomycetes</taxon>
        <taxon>Pucciniales</taxon>
        <taxon>Pucciniaceae</taxon>
        <taxon>Puccinia</taxon>
    </lineage>
</organism>
<evidence type="ECO:0000313" key="2">
    <source>
        <dbReference type="Proteomes" id="UP000325313"/>
    </source>
</evidence>
<protein>
    <submittedName>
        <fullName evidence="1">Uncharacterized protein</fullName>
    </submittedName>
</protein>
<dbReference type="AlphaFoldDB" id="A0A5B0QHM4"/>